<evidence type="ECO:0000313" key="1">
    <source>
        <dbReference type="EMBL" id="KKK49803.1"/>
    </source>
</evidence>
<proteinExistence type="predicted"/>
<comment type="caution">
    <text evidence="1">The sequence shown here is derived from an EMBL/GenBank/DDBJ whole genome shotgun (WGS) entry which is preliminary data.</text>
</comment>
<name>A0A0F8VZK0_9ZZZZ</name>
<sequence length="80" mass="8761">MGTSWEQTFPQLDRTSAIILAGDVGVVPRHAFFCMAEALLSHLHRNSDPVHHGCVAVPESVHPGALDAETFQNRTQLVNQ</sequence>
<organism evidence="1">
    <name type="scientific">marine sediment metagenome</name>
    <dbReference type="NCBI Taxonomy" id="412755"/>
    <lineage>
        <taxon>unclassified sequences</taxon>
        <taxon>metagenomes</taxon>
        <taxon>ecological metagenomes</taxon>
    </lineage>
</organism>
<dbReference type="AlphaFoldDB" id="A0A0F8VZK0"/>
<accession>A0A0F8VZK0</accession>
<protein>
    <submittedName>
        <fullName evidence="1">Uncharacterized protein</fullName>
    </submittedName>
</protein>
<feature type="non-terminal residue" evidence="1">
    <location>
        <position position="80"/>
    </location>
</feature>
<dbReference type="EMBL" id="LAZR01068350">
    <property type="protein sequence ID" value="KKK49803.1"/>
    <property type="molecule type" value="Genomic_DNA"/>
</dbReference>
<reference evidence="1" key="1">
    <citation type="journal article" date="2015" name="Nature">
        <title>Complex archaea that bridge the gap between prokaryotes and eukaryotes.</title>
        <authorList>
            <person name="Spang A."/>
            <person name="Saw J.H."/>
            <person name="Jorgensen S.L."/>
            <person name="Zaremba-Niedzwiedzka K."/>
            <person name="Martijn J."/>
            <person name="Lind A.E."/>
            <person name="van Eijk R."/>
            <person name="Schleper C."/>
            <person name="Guy L."/>
            <person name="Ettema T.J."/>
        </authorList>
    </citation>
    <scope>NUCLEOTIDE SEQUENCE</scope>
</reference>
<gene>
    <name evidence="1" type="ORF">LCGC14_3131360</name>
</gene>